<accession>A0A3Q8S4M3</accession>
<dbReference type="FunFam" id="2.70.70.10:FF:000006">
    <property type="entry name" value="M23 family peptidase"/>
    <property type="match status" value="1"/>
</dbReference>
<dbReference type="InterPro" id="IPR016047">
    <property type="entry name" value="M23ase_b-sheet_dom"/>
</dbReference>
<keyword evidence="2" id="KW-1133">Transmembrane helix</keyword>
<evidence type="ECO:0000259" key="3">
    <source>
        <dbReference type="Pfam" id="PF01551"/>
    </source>
</evidence>
<dbReference type="GO" id="GO:0004222">
    <property type="term" value="F:metalloendopeptidase activity"/>
    <property type="evidence" value="ECO:0007669"/>
    <property type="project" value="TreeGrafter"/>
</dbReference>
<dbReference type="InterPro" id="IPR050570">
    <property type="entry name" value="Cell_wall_metabolism_enzyme"/>
</dbReference>
<dbReference type="OrthoDB" id="9805799at2"/>
<gene>
    <name evidence="4" type="ORF">EIM92_09545</name>
</gene>
<evidence type="ECO:0000256" key="2">
    <source>
        <dbReference type="SAM" id="Phobius"/>
    </source>
</evidence>
<dbReference type="EMBL" id="CP034248">
    <property type="protein sequence ID" value="AZK46389.1"/>
    <property type="molecule type" value="Genomic_DNA"/>
</dbReference>
<feature type="domain" description="M23ase beta-sheet core" evidence="3">
    <location>
        <begin position="233"/>
        <end position="327"/>
    </location>
</feature>
<dbReference type="InterPro" id="IPR011055">
    <property type="entry name" value="Dup_hybrid_motif"/>
</dbReference>
<evidence type="ECO:0000256" key="1">
    <source>
        <dbReference type="SAM" id="Coils"/>
    </source>
</evidence>
<proteinExistence type="predicted"/>
<feature type="transmembrane region" description="Helical" evidence="2">
    <location>
        <begin position="33"/>
        <end position="54"/>
    </location>
</feature>
<keyword evidence="1" id="KW-0175">Coiled coil</keyword>
<keyword evidence="2" id="KW-0472">Membrane</keyword>
<name>A0A3Q8S4M3_9BACL</name>
<keyword evidence="2" id="KW-0812">Transmembrane</keyword>
<dbReference type="RefSeq" id="WP_125082450.1">
    <property type="nucleotide sequence ID" value="NZ_CP034248.1"/>
</dbReference>
<organism evidence="4 5">
    <name type="scientific">Paenibacillus lentus</name>
    <dbReference type="NCBI Taxonomy" id="1338368"/>
    <lineage>
        <taxon>Bacteria</taxon>
        <taxon>Bacillati</taxon>
        <taxon>Bacillota</taxon>
        <taxon>Bacilli</taxon>
        <taxon>Bacillales</taxon>
        <taxon>Paenibacillaceae</taxon>
        <taxon>Paenibacillus</taxon>
    </lineage>
</organism>
<reference evidence="4 5" key="1">
    <citation type="submission" date="2018-11" db="EMBL/GenBank/DDBJ databases">
        <title>Genome sequencing of Paenibacillus lentus DSM25539(T).</title>
        <authorList>
            <person name="Kook J.-K."/>
            <person name="Park S.-N."/>
            <person name="Lim Y.K."/>
        </authorList>
    </citation>
    <scope>NUCLEOTIDE SEQUENCE [LARGE SCALE GENOMIC DNA]</scope>
    <source>
        <strain evidence="4 5">DSM 25539</strain>
    </source>
</reference>
<keyword evidence="5" id="KW-1185">Reference proteome</keyword>
<feature type="coiled-coil region" evidence="1">
    <location>
        <begin position="73"/>
        <end position="124"/>
    </location>
</feature>
<dbReference type="SUPFAM" id="SSF51261">
    <property type="entry name" value="Duplicated hybrid motif"/>
    <property type="match status" value="1"/>
</dbReference>
<dbReference type="Pfam" id="PF01551">
    <property type="entry name" value="Peptidase_M23"/>
    <property type="match status" value="1"/>
</dbReference>
<dbReference type="PANTHER" id="PTHR21666">
    <property type="entry name" value="PEPTIDASE-RELATED"/>
    <property type="match status" value="1"/>
</dbReference>
<dbReference type="Gene3D" id="2.70.70.10">
    <property type="entry name" value="Glucose Permease (Domain IIA)"/>
    <property type="match status" value="1"/>
</dbReference>
<evidence type="ECO:0000313" key="4">
    <source>
        <dbReference type="EMBL" id="AZK46389.1"/>
    </source>
</evidence>
<dbReference type="AlphaFoldDB" id="A0A3Q8S4M3"/>
<protein>
    <submittedName>
        <fullName evidence="4">Peptidase M23</fullName>
    </submittedName>
</protein>
<evidence type="ECO:0000313" key="5">
    <source>
        <dbReference type="Proteomes" id="UP000273145"/>
    </source>
</evidence>
<dbReference type="Proteomes" id="UP000273145">
    <property type="component" value="Chromosome"/>
</dbReference>
<dbReference type="CDD" id="cd12797">
    <property type="entry name" value="M23_peptidase"/>
    <property type="match status" value="1"/>
</dbReference>
<dbReference type="KEGG" id="plen:EIM92_09545"/>
<sequence length="340" mass="37506">MKLGFKGKNQRYTVLVVPEGSQPVFRLRMTSTYLLVGLIAAILLLGTALVLFTLNRTHAFKIAALETKLSTSSEQLQATVNDKEQEIDRLLLQLVELWEKSKTLETKMTELEKLEAELKSITNGEKTGGEIHSASALSWETSNNKQDVEGMGGELIPLTEEDIASLIEETKESISTSLEEMPDLQARLEQTKVAVTEYKEMMRILPTFWPADSLKTTSPFGKRQDPFTGRPTLHNGLDIKGNVGDLIYAAADGTVTDAGYSSTRGNYVTIRHPSGLSTNYLHLHEIATTVGDEVEQGDVIGTLGSTGRSTGPHLHFEVVKNGVMVDPEIYLIKPEKEEDE</sequence>
<dbReference type="PANTHER" id="PTHR21666:SF270">
    <property type="entry name" value="MUREIN HYDROLASE ACTIVATOR ENVC"/>
    <property type="match status" value="1"/>
</dbReference>